<gene>
    <name evidence="1" type="ORF">SNAT2548_LOCUS5618</name>
</gene>
<protein>
    <submittedName>
        <fullName evidence="1">Uncharacterized protein</fullName>
    </submittedName>
</protein>
<keyword evidence="2" id="KW-1185">Reference proteome</keyword>
<accession>A0A812JAB5</accession>
<comment type="caution">
    <text evidence="1">The sequence shown here is derived from an EMBL/GenBank/DDBJ whole genome shotgun (WGS) entry which is preliminary data.</text>
</comment>
<sequence length="99" mass="10650">MSLPPARQTPLTSTGTTPTAVKAFVRMLLAALAHPAPQLITAKWWSASTIAACMQKCSLANLMKQFTVRTQAEADSWDFSLPSVSTHLPSPIDVSKDLP</sequence>
<proteinExistence type="predicted"/>
<dbReference type="Proteomes" id="UP000604046">
    <property type="component" value="Unassembled WGS sequence"/>
</dbReference>
<evidence type="ECO:0000313" key="2">
    <source>
        <dbReference type="Proteomes" id="UP000604046"/>
    </source>
</evidence>
<reference evidence="1" key="1">
    <citation type="submission" date="2021-02" db="EMBL/GenBank/DDBJ databases">
        <authorList>
            <person name="Dougan E. K."/>
            <person name="Rhodes N."/>
            <person name="Thang M."/>
            <person name="Chan C."/>
        </authorList>
    </citation>
    <scope>NUCLEOTIDE SEQUENCE</scope>
</reference>
<name>A0A812JAB5_9DINO</name>
<dbReference type="EMBL" id="CAJNDS010000359">
    <property type="protein sequence ID" value="CAE7197620.1"/>
    <property type="molecule type" value="Genomic_DNA"/>
</dbReference>
<evidence type="ECO:0000313" key="1">
    <source>
        <dbReference type="EMBL" id="CAE7197620.1"/>
    </source>
</evidence>
<organism evidence="1 2">
    <name type="scientific">Symbiodinium natans</name>
    <dbReference type="NCBI Taxonomy" id="878477"/>
    <lineage>
        <taxon>Eukaryota</taxon>
        <taxon>Sar</taxon>
        <taxon>Alveolata</taxon>
        <taxon>Dinophyceae</taxon>
        <taxon>Suessiales</taxon>
        <taxon>Symbiodiniaceae</taxon>
        <taxon>Symbiodinium</taxon>
    </lineage>
</organism>
<dbReference type="AlphaFoldDB" id="A0A812JAB5"/>